<evidence type="ECO:0000313" key="1">
    <source>
        <dbReference type="EMBL" id="CAD8112211.1"/>
    </source>
</evidence>
<sequence>MDILIYSSTIHNDYQSNQSIRIQNKLTDQRSSSQYFKNINEIIQESQKTHTRRKSCYCTECGCLGKFQFENMNTRQFFRNQNKRNSDNPKNALVLTLPKQEIFFPKKRTIKKNDKKTTIIDTNTTGDKIDEHKTQYFNFNMQSRSSLLSNIIGKKEPQIKQINKISRPIGLIKLEQKIQCLIPITQKHFQLPFTSQFECTRIKTENLSYFNQPLSPINRTNSKSNYKNSPYYYTYRSNLTPKIKFRTEQNNIKKPIQL</sequence>
<reference evidence="1" key="1">
    <citation type="submission" date="2021-01" db="EMBL/GenBank/DDBJ databases">
        <authorList>
            <consortium name="Genoscope - CEA"/>
            <person name="William W."/>
        </authorList>
    </citation>
    <scope>NUCLEOTIDE SEQUENCE</scope>
</reference>
<proteinExistence type="predicted"/>
<comment type="caution">
    <text evidence="1">The sequence shown here is derived from an EMBL/GenBank/DDBJ whole genome shotgun (WGS) entry which is preliminary data.</text>
</comment>
<gene>
    <name evidence="1" type="ORF">PSON_ATCC_30995.1.T1000081</name>
</gene>
<dbReference type="EMBL" id="CAJJDN010000100">
    <property type="protein sequence ID" value="CAD8112211.1"/>
    <property type="molecule type" value="Genomic_DNA"/>
</dbReference>
<dbReference type="AlphaFoldDB" id="A0A8S1QBL7"/>
<accession>A0A8S1QBL7</accession>
<dbReference type="Proteomes" id="UP000692954">
    <property type="component" value="Unassembled WGS sequence"/>
</dbReference>
<evidence type="ECO:0000313" key="2">
    <source>
        <dbReference type="Proteomes" id="UP000692954"/>
    </source>
</evidence>
<protein>
    <submittedName>
        <fullName evidence="1">Uncharacterized protein</fullName>
    </submittedName>
</protein>
<keyword evidence="2" id="KW-1185">Reference proteome</keyword>
<name>A0A8S1QBL7_9CILI</name>
<dbReference type="OrthoDB" id="308930at2759"/>
<organism evidence="1 2">
    <name type="scientific">Paramecium sonneborni</name>
    <dbReference type="NCBI Taxonomy" id="65129"/>
    <lineage>
        <taxon>Eukaryota</taxon>
        <taxon>Sar</taxon>
        <taxon>Alveolata</taxon>
        <taxon>Ciliophora</taxon>
        <taxon>Intramacronucleata</taxon>
        <taxon>Oligohymenophorea</taxon>
        <taxon>Peniculida</taxon>
        <taxon>Parameciidae</taxon>
        <taxon>Paramecium</taxon>
    </lineage>
</organism>